<feature type="compositionally biased region" description="Low complexity" evidence="1">
    <location>
        <begin position="315"/>
        <end position="326"/>
    </location>
</feature>
<dbReference type="EMBL" id="NHZQ01000083">
    <property type="protein sequence ID" value="PSK54313.1"/>
    <property type="molecule type" value="Genomic_DNA"/>
</dbReference>
<feature type="region of interest" description="Disordered" evidence="1">
    <location>
        <begin position="514"/>
        <end position="1087"/>
    </location>
</feature>
<feature type="compositionally biased region" description="Basic and acidic residues" evidence="1">
    <location>
        <begin position="1033"/>
        <end position="1062"/>
    </location>
</feature>
<feature type="compositionally biased region" description="Polar residues" evidence="1">
    <location>
        <begin position="395"/>
        <end position="409"/>
    </location>
</feature>
<name>A0A2P8A1I6_9PEZI</name>
<feature type="compositionally biased region" description="Low complexity" evidence="1">
    <location>
        <begin position="590"/>
        <end position="618"/>
    </location>
</feature>
<feature type="compositionally biased region" description="Acidic residues" evidence="1">
    <location>
        <begin position="622"/>
        <end position="632"/>
    </location>
</feature>
<feature type="region of interest" description="Disordered" evidence="1">
    <location>
        <begin position="34"/>
        <end position="64"/>
    </location>
</feature>
<keyword evidence="3" id="KW-1185">Reference proteome</keyword>
<dbReference type="AlphaFoldDB" id="A0A2P8A1I6"/>
<dbReference type="Proteomes" id="UP000243723">
    <property type="component" value="Unassembled WGS sequence"/>
</dbReference>
<feature type="compositionally biased region" description="Polar residues" evidence="1">
    <location>
        <begin position="368"/>
        <end position="384"/>
    </location>
</feature>
<organism evidence="2 3">
    <name type="scientific">Elsinoe australis</name>
    <dbReference type="NCBI Taxonomy" id="40998"/>
    <lineage>
        <taxon>Eukaryota</taxon>
        <taxon>Fungi</taxon>
        <taxon>Dikarya</taxon>
        <taxon>Ascomycota</taxon>
        <taxon>Pezizomycotina</taxon>
        <taxon>Dothideomycetes</taxon>
        <taxon>Dothideomycetidae</taxon>
        <taxon>Myriangiales</taxon>
        <taxon>Elsinoaceae</taxon>
        <taxon>Elsinoe</taxon>
    </lineage>
</organism>
<feature type="compositionally biased region" description="Acidic residues" evidence="1">
    <location>
        <begin position="1063"/>
        <end position="1079"/>
    </location>
</feature>
<feature type="compositionally biased region" description="Polar residues" evidence="1">
    <location>
        <begin position="225"/>
        <end position="252"/>
    </location>
</feature>
<dbReference type="STRING" id="40998.A0A2P8A1I6"/>
<protein>
    <submittedName>
        <fullName evidence="2">DNA-directed RNA polymerase II subunit rpb1</fullName>
    </submittedName>
</protein>
<keyword evidence="2" id="KW-0240">DNA-directed RNA polymerase</keyword>
<feature type="compositionally biased region" description="Polar residues" evidence="1">
    <location>
        <begin position="551"/>
        <end position="562"/>
    </location>
</feature>
<feature type="compositionally biased region" description="Polar residues" evidence="1">
    <location>
        <begin position="654"/>
        <end position="663"/>
    </location>
</feature>
<keyword evidence="2" id="KW-0804">Transcription</keyword>
<evidence type="ECO:0000313" key="2">
    <source>
        <dbReference type="EMBL" id="PSK54313.1"/>
    </source>
</evidence>
<proteinExistence type="predicted"/>
<gene>
    <name evidence="2" type="ORF">B9Z65_3432</name>
</gene>
<dbReference type="GO" id="GO:0000428">
    <property type="term" value="C:DNA-directed RNA polymerase complex"/>
    <property type="evidence" value="ECO:0007669"/>
    <property type="project" value="UniProtKB-KW"/>
</dbReference>
<feature type="compositionally biased region" description="Basic and acidic residues" evidence="1">
    <location>
        <begin position="205"/>
        <end position="224"/>
    </location>
</feature>
<dbReference type="OrthoDB" id="3538943at2759"/>
<feature type="region of interest" description="Disordered" evidence="1">
    <location>
        <begin position="295"/>
        <end position="462"/>
    </location>
</feature>
<feature type="compositionally biased region" description="Polar residues" evidence="1">
    <location>
        <begin position="809"/>
        <end position="835"/>
    </location>
</feature>
<feature type="region of interest" description="Disordered" evidence="1">
    <location>
        <begin position="200"/>
        <end position="259"/>
    </location>
</feature>
<accession>A0A2P8A1I6</accession>
<evidence type="ECO:0000313" key="3">
    <source>
        <dbReference type="Proteomes" id="UP000243723"/>
    </source>
</evidence>
<reference evidence="2 3" key="1">
    <citation type="submission" date="2017-05" db="EMBL/GenBank/DDBJ databases">
        <title>Draft genome sequence of Elsinoe australis.</title>
        <authorList>
            <person name="Cheng Q."/>
        </authorList>
    </citation>
    <scope>NUCLEOTIDE SEQUENCE [LARGE SCALE GENOMIC DNA]</scope>
    <source>
        <strain evidence="2 3">NL1</strain>
    </source>
</reference>
<feature type="compositionally biased region" description="Polar residues" evidence="1">
    <location>
        <begin position="327"/>
        <end position="350"/>
    </location>
</feature>
<feature type="compositionally biased region" description="Acidic residues" evidence="1">
    <location>
        <begin position="50"/>
        <end position="59"/>
    </location>
</feature>
<feature type="compositionally biased region" description="Low complexity" evidence="1">
    <location>
        <begin position="981"/>
        <end position="1001"/>
    </location>
</feature>
<feature type="compositionally biased region" description="Basic and acidic residues" evidence="1">
    <location>
        <begin position="900"/>
        <end position="920"/>
    </location>
</feature>
<evidence type="ECO:0000256" key="1">
    <source>
        <dbReference type="SAM" id="MobiDB-lite"/>
    </source>
</evidence>
<feature type="compositionally biased region" description="Polar residues" evidence="1">
    <location>
        <begin position="709"/>
        <end position="727"/>
    </location>
</feature>
<comment type="caution">
    <text evidence="2">The sequence shown here is derived from an EMBL/GenBank/DDBJ whole genome shotgun (WGS) entry which is preliminary data.</text>
</comment>
<feature type="compositionally biased region" description="Basic and acidic residues" evidence="1">
    <location>
        <begin position="848"/>
        <end position="878"/>
    </location>
</feature>
<feature type="compositionally biased region" description="Polar residues" evidence="1">
    <location>
        <begin position="775"/>
        <end position="787"/>
    </location>
</feature>
<sequence length="1150" mass="126404">MANLLSDWLSQELLRATQEAVEWKKAKLLAHKASKIKSEVKHEPGTFPSDDSDDEDERFQDDGSNIRVELTRPIGENSRLQILNITQRPNNSRSYHCDLSDGHRLVKGQLQEVVRKLQRESGLRPTELGGAIINVKSFTLALTPYGKKDEHISLDIGDAKFRKGSTGIGRFGHPERLRDHPGFDRLFDLLARYDRKELDEDDEAPKDLSQHEVIEVSDNDEIRSQDGSLSEIPQTASQLPEQDSLSFSTQVPVDSERRKFRKITSLPDVSVSSGVNLARPEASRRRDEQRRKQLLNLGGLTGPVSARTPKPPAKVSRVNSDSSNDVEITSQRTLGPTEQHVGSSSTSQTKPLHALHAGKRKDPPANVSDHTVPTNELAQATSQAPKDPTAPTAIATDSNPTTSRTQQRVVSEVGLSQPARTEGQATRDEPRVASPERNAVGAVQHDKTSPTTSRAGYVPRGPDAKYLKYSRLRIPREQRDVLQRKHSWLPSEPGEFFPSANVPVAVLRSLVQQKSRPIDAEPSEAESELPAAGDSNDRNSSPKSREEPIGLQSQEIPWSSSPLREPPTRPSLNFMKGHSRPHNSRLGELPPDSSDPKPSAKPVAPRYSPSSPTSSQSSDVTETNELDNDDQDLPTAVPRSLNTNEAPVHINATRLPQDSSPRIPSSAPAQIPAKRRRSSDIEVQQSPYRSPARPLTQSTGEAVPATQPPAIQSSSVTKRPGTEQQPTPDRAIRAGSVRPGRSHERPGAPIKDVGGGVNGKRPEVVRHPLSPKPQTPANATSLDSTVRVSPLRTAALRTPDNASKVVPPSQMSSSRRGSVQSIDSKQSFTGSAKVNSSERRVNFMQGSGEDHRRQERPERHGEGGTHEQRLQKDRDASPPKKKQRSGLQWGSQDVADEDPAEAHKRMKRDAFRKMRNDNDARVQYAHPSSQIGSGNELDIEMVDAGHPPINPSPTRRKVAPVVNRTDSNCPRDRPTGPQPGPSSSRPGSRPRSSGSSVRSMGTQTELTDDKKQRRPSSQTLLDYSLIETEEEEDKSRGLRREVQGEKDAAARKSDEGGDHMDGSDFDSEDEEDDEDEDGIGGEVNDEHVEMMENENVKGDPVEERSGPWQFGSGLVGDFAKRYLSLAAVQQTHDNTRPSGKIDVLSWKIGR</sequence>